<dbReference type="PaxDb" id="4097-A0A1S4BII5"/>
<name>A0A1S4BII5_TOBAC</name>
<sequence length="157" mass="17535">MSVIVSLSAKNKIGLVDGTCPKPADSSPHIKQWSICNNMVISSLTSSVSPEIAKSVQYSQTVERALDIASYFNKLKKLWDELRVIRNNKVNTCACPIKAEILKEEEEDKVHQFLMGLNDIYVGVKSNILMLQPLSSLENAYNILLQDEKQRQVNPGS</sequence>
<dbReference type="PANTHER" id="PTHR37610:SF6">
    <property type="entry name" value="GAG-POLYPEPTIDE OF LTR COPIA-TYPE-RELATED"/>
    <property type="match status" value="1"/>
</dbReference>
<gene>
    <name evidence="1" type="primary">LOC107808658</name>
</gene>
<dbReference type="KEGG" id="nta:107808658"/>
<reference evidence="1" key="1">
    <citation type="submission" date="2025-08" db="UniProtKB">
        <authorList>
            <consortium name="RefSeq"/>
        </authorList>
    </citation>
    <scope>IDENTIFICATION</scope>
</reference>
<evidence type="ECO:0000313" key="1">
    <source>
        <dbReference type="RefSeq" id="XP_016488684.1"/>
    </source>
</evidence>
<dbReference type="OMA" id="HEYQDED"/>
<protein>
    <submittedName>
        <fullName evidence="1">Uncharacterized protein</fullName>
    </submittedName>
</protein>
<dbReference type="RefSeq" id="XP_016488684.1">
    <property type="nucleotide sequence ID" value="XM_016633198.1"/>
</dbReference>
<dbReference type="PANTHER" id="PTHR37610">
    <property type="entry name" value="CCHC-TYPE DOMAIN-CONTAINING PROTEIN"/>
    <property type="match status" value="1"/>
</dbReference>
<organism evidence="1">
    <name type="scientific">Nicotiana tabacum</name>
    <name type="common">Common tobacco</name>
    <dbReference type="NCBI Taxonomy" id="4097"/>
    <lineage>
        <taxon>Eukaryota</taxon>
        <taxon>Viridiplantae</taxon>
        <taxon>Streptophyta</taxon>
        <taxon>Embryophyta</taxon>
        <taxon>Tracheophyta</taxon>
        <taxon>Spermatophyta</taxon>
        <taxon>Magnoliopsida</taxon>
        <taxon>eudicotyledons</taxon>
        <taxon>Gunneridae</taxon>
        <taxon>Pentapetalae</taxon>
        <taxon>asterids</taxon>
        <taxon>lamiids</taxon>
        <taxon>Solanales</taxon>
        <taxon>Solanaceae</taxon>
        <taxon>Nicotianoideae</taxon>
        <taxon>Nicotianeae</taxon>
        <taxon>Nicotiana</taxon>
    </lineage>
</organism>
<accession>A0A1S4BII5</accession>
<proteinExistence type="predicted"/>
<dbReference type="AlphaFoldDB" id="A0A1S4BII5"/>
<dbReference type="OrthoDB" id="1305378at2759"/>